<reference evidence="1 2" key="1">
    <citation type="submission" date="2023-11" db="EMBL/GenBank/DDBJ databases">
        <title>From the Deep-Sea to the Surface: Bacterial Genomes Isolated from the Moytirra Hydrothermal Vent Plume.</title>
        <authorList>
            <person name="Major S.R."/>
        </authorList>
    </citation>
    <scope>NUCLEOTIDE SEQUENCE [LARGE SCALE GENOMIC DNA]</scope>
    <source>
        <strain evidence="1 2">OXR-9</strain>
    </source>
</reference>
<proteinExistence type="predicted"/>
<dbReference type="RefSeq" id="WP_322328926.1">
    <property type="nucleotide sequence ID" value="NZ_CP139725.1"/>
</dbReference>
<name>A0ABZ0UZY1_9RHOB</name>
<keyword evidence="2" id="KW-1185">Reference proteome</keyword>
<sequence length="231" mass="26317">MDRAVKLSMETGHRDDCDDYYEPTHEQLEAAVREAYTSQVESDWEERSDPDHMALMGLGGKKSAKTYRKEAKRLRQAASVGDYSAADVDYWSDHFRFRFPENNVKRNRFRQLLAYAYAEVIERAAEHDLGDRSGEPIMPELRSPRMTVTTTPLPAQQAAPNVIEQTYAKAEVPKLEELWLSHVRQRGQGVKAATLTDRLVSVQLFAGYVGHEKSVAQITKEDARMLIVTEN</sequence>
<organism evidence="1 2">
    <name type="scientific">Sulfitobacter faviae</name>
    <dbReference type="NCBI Taxonomy" id="1775881"/>
    <lineage>
        <taxon>Bacteria</taxon>
        <taxon>Pseudomonadati</taxon>
        <taxon>Pseudomonadota</taxon>
        <taxon>Alphaproteobacteria</taxon>
        <taxon>Rhodobacterales</taxon>
        <taxon>Roseobacteraceae</taxon>
        <taxon>Sulfitobacter</taxon>
    </lineage>
</organism>
<dbReference type="Proteomes" id="UP001326567">
    <property type="component" value="Chromosome"/>
</dbReference>
<accession>A0ABZ0UZY1</accession>
<evidence type="ECO:0008006" key="3">
    <source>
        <dbReference type="Google" id="ProtNLM"/>
    </source>
</evidence>
<dbReference type="EMBL" id="CP139725">
    <property type="protein sequence ID" value="WPZ22178.1"/>
    <property type="molecule type" value="Genomic_DNA"/>
</dbReference>
<protein>
    <recommendedName>
        <fullName evidence="3">Core-binding (CB) domain-containing protein</fullName>
    </recommendedName>
</protein>
<gene>
    <name evidence="1" type="ORF">T7987_02720</name>
</gene>
<evidence type="ECO:0000313" key="2">
    <source>
        <dbReference type="Proteomes" id="UP001326567"/>
    </source>
</evidence>
<evidence type="ECO:0000313" key="1">
    <source>
        <dbReference type="EMBL" id="WPZ22178.1"/>
    </source>
</evidence>